<accession>A0ABW3NTH7</accession>
<dbReference type="EMBL" id="JBHTLI010000002">
    <property type="protein sequence ID" value="MFD1096435.1"/>
    <property type="molecule type" value="Genomic_DNA"/>
</dbReference>
<evidence type="ECO:0000259" key="4">
    <source>
        <dbReference type="SMART" id="SM00796"/>
    </source>
</evidence>
<keyword evidence="2 5" id="KW-0378">Hydrolase</keyword>
<dbReference type="SUPFAM" id="SSF50891">
    <property type="entry name" value="Cyclophilin-like"/>
    <property type="match status" value="1"/>
</dbReference>
<feature type="domain" description="Carboxyltransferase" evidence="4">
    <location>
        <begin position="6"/>
        <end position="207"/>
    </location>
</feature>
<keyword evidence="1" id="KW-0547">Nucleotide-binding</keyword>
<evidence type="ECO:0000256" key="2">
    <source>
        <dbReference type="ARBA" id="ARBA00022801"/>
    </source>
</evidence>
<dbReference type="Pfam" id="PF02682">
    <property type="entry name" value="CT_C_D"/>
    <property type="match status" value="1"/>
</dbReference>
<dbReference type="GO" id="GO:0017168">
    <property type="term" value="F:5-oxoprolinase (ATP-hydrolyzing) activity"/>
    <property type="evidence" value="ECO:0007669"/>
    <property type="project" value="UniProtKB-EC"/>
</dbReference>
<evidence type="ECO:0000256" key="3">
    <source>
        <dbReference type="ARBA" id="ARBA00022840"/>
    </source>
</evidence>
<dbReference type="PANTHER" id="PTHR34698:SF2">
    <property type="entry name" value="5-OXOPROLINASE SUBUNIT B"/>
    <property type="match status" value="1"/>
</dbReference>
<dbReference type="RefSeq" id="WP_380746075.1">
    <property type="nucleotide sequence ID" value="NZ_JBHTLI010000002.1"/>
</dbReference>
<dbReference type="SUPFAM" id="SSF160467">
    <property type="entry name" value="PH0987 N-terminal domain-like"/>
    <property type="match status" value="1"/>
</dbReference>
<dbReference type="InterPro" id="IPR010016">
    <property type="entry name" value="PxpB"/>
</dbReference>
<evidence type="ECO:0000313" key="6">
    <source>
        <dbReference type="Proteomes" id="UP001597131"/>
    </source>
</evidence>
<keyword evidence="6" id="KW-1185">Reference proteome</keyword>
<comment type="caution">
    <text evidence="5">The sequence shown here is derived from an EMBL/GenBank/DDBJ whole genome shotgun (WGS) entry which is preliminary data.</text>
</comment>
<evidence type="ECO:0000313" key="5">
    <source>
        <dbReference type="EMBL" id="MFD1096435.1"/>
    </source>
</evidence>
<keyword evidence="3" id="KW-0067">ATP-binding</keyword>
<dbReference type="InterPro" id="IPR029000">
    <property type="entry name" value="Cyclophilin-like_dom_sf"/>
</dbReference>
<organism evidence="5 6">
    <name type="scientific">Salegentibacter chungangensis</name>
    <dbReference type="NCBI Taxonomy" id="1335724"/>
    <lineage>
        <taxon>Bacteria</taxon>
        <taxon>Pseudomonadati</taxon>
        <taxon>Bacteroidota</taxon>
        <taxon>Flavobacteriia</taxon>
        <taxon>Flavobacteriales</taxon>
        <taxon>Flavobacteriaceae</taxon>
        <taxon>Salegentibacter</taxon>
    </lineage>
</organism>
<dbReference type="Proteomes" id="UP001597131">
    <property type="component" value="Unassembled WGS sequence"/>
</dbReference>
<reference evidence="6" key="1">
    <citation type="journal article" date="2019" name="Int. J. Syst. Evol. Microbiol.">
        <title>The Global Catalogue of Microorganisms (GCM) 10K type strain sequencing project: providing services to taxonomists for standard genome sequencing and annotation.</title>
        <authorList>
            <consortium name="The Broad Institute Genomics Platform"/>
            <consortium name="The Broad Institute Genome Sequencing Center for Infectious Disease"/>
            <person name="Wu L."/>
            <person name="Ma J."/>
        </authorList>
    </citation>
    <scope>NUCLEOTIDE SEQUENCE [LARGE SCALE GENOMIC DNA]</scope>
    <source>
        <strain evidence="6">CCUG 64793</strain>
    </source>
</reference>
<proteinExistence type="predicted"/>
<dbReference type="Gene3D" id="2.40.100.10">
    <property type="entry name" value="Cyclophilin-like"/>
    <property type="match status" value="1"/>
</dbReference>
<dbReference type="Gene3D" id="3.30.1360.40">
    <property type="match status" value="1"/>
</dbReference>
<gene>
    <name evidence="5" type="primary">pxpB</name>
    <name evidence="5" type="ORF">ACFQ3Q_11785</name>
</gene>
<sequence>MSKEFPEIRAMGERAILVQFEPEISEDLLEKLLFYKNKLEEYYLELKLEIINTYNSLLIIYEYPIEDVYGEISAVKQLFGEAKIVKKQDTRLFHIPVCYDKEFGLDLELISKEKNLSVSEVIGLHTAPVYTVYFTGFLPGFLYLGGLDEKLQISRKDVPRKEVKKGAVGIGENQTGIYPKSSPGGWQILGNCPVPFFDKNKKPPCEILAGDKLKFYEVSKEEFGKISREVANGNFELKSERYNG</sequence>
<dbReference type="SMART" id="SM00796">
    <property type="entry name" value="AHS1"/>
    <property type="match status" value="1"/>
</dbReference>
<dbReference type="InterPro" id="IPR003833">
    <property type="entry name" value="CT_C_D"/>
</dbReference>
<dbReference type="NCBIfam" id="TIGR00370">
    <property type="entry name" value="5-oxoprolinase subunit PxpB"/>
    <property type="match status" value="1"/>
</dbReference>
<protein>
    <submittedName>
        <fullName evidence="5">5-oxoprolinase subunit PxpB</fullName>
        <ecNumber evidence="5">3.5.2.9</ecNumber>
    </submittedName>
</protein>
<dbReference type="PANTHER" id="PTHR34698">
    <property type="entry name" value="5-OXOPROLINASE SUBUNIT B"/>
    <property type="match status" value="1"/>
</dbReference>
<dbReference type="EC" id="3.5.2.9" evidence="5"/>
<name>A0ABW3NTH7_9FLAO</name>
<evidence type="ECO:0000256" key="1">
    <source>
        <dbReference type="ARBA" id="ARBA00022741"/>
    </source>
</evidence>